<dbReference type="Gene3D" id="1.10.260.40">
    <property type="entry name" value="lambda repressor-like DNA-binding domains"/>
    <property type="match status" value="1"/>
</dbReference>
<organism evidence="2 3">
    <name type="scientific">Pseudomonas juntendi</name>
    <dbReference type="NCBI Taxonomy" id="2666183"/>
    <lineage>
        <taxon>Bacteria</taxon>
        <taxon>Pseudomonadati</taxon>
        <taxon>Pseudomonadota</taxon>
        <taxon>Gammaproteobacteria</taxon>
        <taxon>Pseudomonadales</taxon>
        <taxon>Pseudomonadaceae</taxon>
        <taxon>Pseudomonas</taxon>
    </lineage>
</organism>
<reference evidence="2 3" key="1">
    <citation type="submission" date="2020-07" db="EMBL/GenBank/DDBJ databases">
        <title>Diversity of carbapenemase encoding genes among Pseudomonas putida group clinical isolates in a tertiary Brazilian hospital.</title>
        <authorList>
            <person name="Alberto-Lei F."/>
            <person name="Nodari C.S."/>
            <person name="Streling A.P."/>
            <person name="Paulino J.T."/>
            <person name="Bessa-Neto F.O."/>
            <person name="Cayo R."/>
            <person name="Gales A.C."/>
        </authorList>
    </citation>
    <scope>NUCLEOTIDE SEQUENCE [LARGE SCALE GENOMIC DNA]</scope>
    <source>
        <strain evidence="2 3">14535</strain>
    </source>
</reference>
<feature type="region of interest" description="Disordered" evidence="1">
    <location>
        <begin position="71"/>
        <end position="92"/>
    </location>
</feature>
<dbReference type="Proteomes" id="UP000556620">
    <property type="component" value="Unassembled WGS sequence"/>
</dbReference>
<evidence type="ECO:0000256" key="1">
    <source>
        <dbReference type="SAM" id="MobiDB-lite"/>
    </source>
</evidence>
<dbReference type="SUPFAM" id="SSF47413">
    <property type="entry name" value="lambda repressor-like DNA-binding domains"/>
    <property type="match status" value="1"/>
</dbReference>
<dbReference type="Pfam" id="PF15943">
    <property type="entry name" value="YdaS_toxin"/>
    <property type="match status" value="1"/>
</dbReference>
<protein>
    <submittedName>
        <fullName evidence="2">Helix-turn-helix domain-containing protein</fullName>
    </submittedName>
</protein>
<dbReference type="InterPro" id="IPR001387">
    <property type="entry name" value="Cro/C1-type_HTH"/>
</dbReference>
<dbReference type="GO" id="GO:0003677">
    <property type="term" value="F:DNA binding"/>
    <property type="evidence" value="ECO:0007669"/>
    <property type="project" value="InterPro"/>
</dbReference>
<dbReference type="InterPro" id="IPR010982">
    <property type="entry name" value="Lambda_DNA-bd_dom_sf"/>
</dbReference>
<evidence type="ECO:0000313" key="3">
    <source>
        <dbReference type="Proteomes" id="UP000556620"/>
    </source>
</evidence>
<dbReference type="RefSeq" id="WP_102082664.1">
    <property type="nucleotide sequence ID" value="NZ_JACGCU010000065.1"/>
</dbReference>
<dbReference type="CDD" id="cd00093">
    <property type="entry name" value="HTH_XRE"/>
    <property type="match status" value="1"/>
</dbReference>
<gene>
    <name evidence="2" type="ORF">H4C44_24350</name>
</gene>
<evidence type="ECO:0000313" key="2">
    <source>
        <dbReference type="EMBL" id="MBA6062295.1"/>
    </source>
</evidence>
<dbReference type="EMBL" id="JACGCU010000065">
    <property type="protein sequence ID" value="MBA6062295.1"/>
    <property type="molecule type" value="Genomic_DNA"/>
</dbReference>
<dbReference type="InterPro" id="IPR031856">
    <property type="entry name" value="YdaS_toxin-like"/>
</dbReference>
<proteinExistence type="predicted"/>
<comment type="caution">
    <text evidence="2">The sequence shown here is derived from an EMBL/GenBank/DDBJ whole genome shotgun (WGS) entry which is preliminary data.</text>
</comment>
<dbReference type="AlphaFoldDB" id="A0A7W2JNQ6"/>
<feature type="compositionally biased region" description="Polar residues" evidence="1">
    <location>
        <begin position="83"/>
        <end position="92"/>
    </location>
</feature>
<accession>A0A7W2JNQ6</accession>
<sequence>MTPIERLVGFFGGQTKTAAALGVSQAAVSHWVSGSHSMSAAKAFLAEDLTGGVVTARELAAPILNATIRTNDAAHQSGKPSVHPSSAAQASP</sequence>
<name>A0A7W2JNQ6_9PSED</name>